<reference evidence="2 3" key="1">
    <citation type="journal article" date="2009" name="Nature">
        <title>The Sorghum bicolor genome and the diversification of grasses.</title>
        <authorList>
            <person name="Paterson A.H."/>
            <person name="Bowers J.E."/>
            <person name="Bruggmann R."/>
            <person name="Dubchak I."/>
            <person name="Grimwood J."/>
            <person name="Gundlach H."/>
            <person name="Haberer G."/>
            <person name="Hellsten U."/>
            <person name="Mitros T."/>
            <person name="Poliakov A."/>
            <person name="Schmutz J."/>
            <person name="Spannagl M."/>
            <person name="Tang H."/>
            <person name="Wang X."/>
            <person name="Wicker T."/>
            <person name="Bharti A.K."/>
            <person name="Chapman J."/>
            <person name="Feltus F.A."/>
            <person name="Gowik U."/>
            <person name="Grigoriev I.V."/>
            <person name="Lyons E."/>
            <person name="Maher C.A."/>
            <person name="Martis M."/>
            <person name="Narechania A."/>
            <person name="Otillar R.P."/>
            <person name="Penning B.W."/>
            <person name="Salamov A.A."/>
            <person name="Wang Y."/>
            <person name="Zhang L."/>
            <person name="Carpita N.C."/>
            <person name="Freeling M."/>
            <person name="Gingle A.R."/>
            <person name="Hash C.T."/>
            <person name="Keller B."/>
            <person name="Klein P."/>
            <person name="Kresovich S."/>
            <person name="McCann M.C."/>
            <person name="Ming R."/>
            <person name="Peterson D.G."/>
            <person name="Mehboob-ur-Rahman"/>
            <person name="Ware D."/>
            <person name="Westhoff P."/>
            <person name="Mayer K.F."/>
            <person name="Messing J."/>
            <person name="Rokhsar D.S."/>
        </authorList>
    </citation>
    <scope>NUCLEOTIDE SEQUENCE [LARGE SCALE GENOMIC DNA]</scope>
    <source>
        <strain evidence="3">cv. BTx623</strain>
    </source>
</reference>
<evidence type="ECO:0000256" key="1">
    <source>
        <dbReference type="SAM" id="MobiDB-lite"/>
    </source>
</evidence>
<proteinExistence type="predicted"/>
<protein>
    <submittedName>
        <fullName evidence="2">Uncharacterized protein</fullName>
    </submittedName>
</protein>
<gene>
    <name evidence="2" type="ORF">SORBI_3009G204501</name>
</gene>
<name>A0A1Z5R4G3_SORBI</name>
<dbReference type="InParanoid" id="A0A1Z5R4G3"/>
<feature type="region of interest" description="Disordered" evidence="1">
    <location>
        <begin position="1"/>
        <end position="39"/>
    </location>
</feature>
<evidence type="ECO:0000313" key="2">
    <source>
        <dbReference type="EMBL" id="OQU78331.1"/>
    </source>
</evidence>
<keyword evidence="3" id="KW-1185">Reference proteome</keyword>
<accession>A0A1Z5R4G3</accession>
<dbReference type="Gramene" id="OQU78331">
    <property type="protein sequence ID" value="OQU78331"/>
    <property type="gene ID" value="SORBI_3009G204501"/>
</dbReference>
<reference evidence="3" key="2">
    <citation type="journal article" date="2018" name="Plant J.">
        <title>The Sorghum bicolor reference genome: improved assembly, gene annotations, a transcriptome atlas, and signatures of genome organization.</title>
        <authorList>
            <person name="McCormick R.F."/>
            <person name="Truong S.K."/>
            <person name="Sreedasyam A."/>
            <person name="Jenkins J."/>
            <person name="Shu S."/>
            <person name="Sims D."/>
            <person name="Kennedy M."/>
            <person name="Amirebrahimi M."/>
            <person name="Weers B.D."/>
            <person name="McKinley B."/>
            <person name="Mattison A."/>
            <person name="Morishige D.T."/>
            <person name="Grimwood J."/>
            <person name="Schmutz J."/>
            <person name="Mullet J.E."/>
        </authorList>
    </citation>
    <scope>NUCLEOTIDE SEQUENCE [LARGE SCALE GENOMIC DNA]</scope>
    <source>
        <strain evidence="3">cv. BTx623</strain>
    </source>
</reference>
<organism evidence="2 3">
    <name type="scientific">Sorghum bicolor</name>
    <name type="common">Sorghum</name>
    <name type="synonym">Sorghum vulgare</name>
    <dbReference type="NCBI Taxonomy" id="4558"/>
    <lineage>
        <taxon>Eukaryota</taxon>
        <taxon>Viridiplantae</taxon>
        <taxon>Streptophyta</taxon>
        <taxon>Embryophyta</taxon>
        <taxon>Tracheophyta</taxon>
        <taxon>Spermatophyta</taxon>
        <taxon>Magnoliopsida</taxon>
        <taxon>Liliopsida</taxon>
        <taxon>Poales</taxon>
        <taxon>Poaceae</taxon>
        <taxon>PACMAD clade</taxon>
        <taxon>Panicoideae</taxon>
        <taxon>Andropogonodae</taxon>
        <taxon>Andropogoneae</taxon>
        <taxon>Sorghinae</taxon>
        <taxon>Sorghum</taxon>
    </lineage>
</organism>
<dbReference type="AlphaFoldDB" id="A0A1Z5R4G3"/>
<feature type="compositionally biased region" description="Basic residues" evidence="1">
    <location>
        <begin position="17"/>
        <end position="29"/>
    </location>
</feature>
<sequence length="39" mass="4592">MELSCSEEESKSERVQRYKKMRSNGKGNKKSLNVHLEHN</sequence>
<dbReference type="Proteomes" id="UP000000768">
    <property type="component" value="Chromosome 9"/>
</dbReference>
<dbReference type="EMBL" id="CM000768">
    <property type="protein sequence ID" value="OQU78331.1"/>
    <property type="molecule type" value="Genomic_DNA"/>
</dbReference>
<evidence type="ECO:0000313" key="3">
    <source>
        <dbReference type="Proteomes" id="UP000000768"/>
    </source>
</evidence>